<evidence type="ECO:0000256" key="1">
    <source>
        <dbReference type="ARBA" id="ARBA00009995"/>
    </source>
</evidence>
<evidence type="ECO:0000256" key="3">
    <source>
        <dbReference type="ARBA" id="ARBA00022679"/>
    </source>
</evidence>
<gene>
    <name evidence="6" type="primary">LOC103599873</name>
</gene>
<evidence type="ECO:0000256" key="2">
    <source>
        <dbReference type="ARBA" id="ARBA00022676"/>
    </source>
</evidence>
<dbReference type="GeneID" id="103599873"/>
<keyword evidence="3" id="KW-0808">Transferase</keyword>
<dbReference type="SUPFAM" id="SSF53756">
    <property type="entry name" value="UDP-Glycosyltransferase/glycogen phosphorylase"/>
    <property type="match status" value="2"/>
</dbReference>
<feature type="signal peptide" evidence="4">
    <location>
        <begin position="1"/>
        <end position="23"/>
    </location>
</feature>
<dbReference type="InterPro" id="IPR002213">
    <property type="entry name" value="UDP_glucos_trans"/>
</dbReference>
<dbReference type="Gene3D" id="3.40.50.2000">
    <property type="entry name" value="Glycogen Phosphorylase B"/>
    <property type="match status" value="3"/>
</dbReference>
<reference evidence="6" key="1">
    <citation type="submission" date="2025-08" db="UniProtKB">
        <authorList>
            <consortium name="RefSeq"/>
        </authorList>
    </citation>
    <scope>IDENTIFICATION</scope>
</reference>
<keyword evidence="4" id="KW-0732">Signal</keyword>
<organism evidence="5 6">
    <name type="scientific">Galeopterus variegatus</name>
    <name type="common">Malayan flying lemur</name>
    <name type="synonym">Cynocephalus variegatus</name>
    <dbReference type="NCBI Taxonomy" id="482537"/>
    <lineage>
        <taxon>Eukaryota</taxon>
        <taxon>Metazoa</taxon>
        <taxon>Chordata</taxon>
        <taxon>Craniata</taxon>
        <taxon>Vertebrata</taxon>
        <taxon>Euteleostomi</taxon>
        <taxon>Mammalia</taxon>
        <taxon>Eutheria</taxon>
        <taxon>Euarchontoglires</taxon>
        <taxon>Dermoptera</taxon>
        <taxon>Cynocephalidae</taxon>
        <taxon>Galeopterus</taxon>
    </lineage>
</organism>
<dbReference type="RefSeq" id="XP_008582277.1">
    <property type="nucleotide sequence ID" value="XM_008584055.1"/>
</dbReference>
<accession>A0ABM0RNT6</accession>
<evidence type="ECO:0000313" key="6">
    <source>
        <dbReference type="RefSeq" id="XP_008582277.1"/>
    </source>
</evidence>
<name>A0ABM0RNT6_GALVR</name>
<sequence>MGTVKVFCVLFMLHLCFFDSGRSGKILVWPMDFSHWINLKVILDELQLRGHEITILVASPSLLLDHTKIPFNVEVLQLPVTKETLMEEINSFIYETSFELPKLSWWYRYLRIAKIEKSFGSALKRICDSAVMNKELLAKLKAAKFDICFADPLSFCGELVAELLNIPFMYTFRFSIGNFYECSFVESWWRSFSIFHSCILSGFLLGTSMSAVMNKELLAKLKAAKFDICFADPLSFCGELVAELLNIPFMYTFRFSIGNFYVYVMYDVMHFYYLFPEWDEYYSNVLDTKYLGRPTTICEIMGKAEMWLIRTYWDFEFPRPYLPNFEFVGGLHCRPAKSLPEELEEFVQSSGKDGVVVFTLGSMVQNLTEEKANMIASALALMPQKVR</sequence>
<dbReference type="Proteomes" id="UP000694923">
    <property type="component" value="Unplaced"/>
</dbReference>
<keyword evidence="5" id="KW-1185">Reference proteome</keyword>
<dbReference type="PANTHER" id="PTHR48043:SF78">
    <property type="entry name" value="UDP-GLUCURONOSYLTRANSFERASE"/>
    <property type="match status" value="1"/>
</dbReference>
<keyword evidence="2" id="KW-0328">Glycosyltransferase</keyword>
<evidence type="ECO:0000313" key="5">
    <source>
        <dbReference type="Proteomes" id="UP000694923"/>
    </source>
</evidence>
<feature type="chain" id="PRO_5045156440" evidence="4">
    <location>
        <begin position="24"/>
        <end position="387"/>
    </location>
</feature>
<dbReference type="Pfam" id="PF00201">
    <property type="entry name" value="UDPGT"/>
    <property type="match status" value="3"/>
</dbReference>
<dbReference type="InterPro" id="IPR050271">
    <property type="entry name" value="UDP-glycosyltransferase"/>
</dbReference>
<proteinExistence type="inferred from homology"/>
<evidence type="ECO:0000256" key="4">
    <source>
        <dbReference type="SAM" id="SignalP"/>
    </source>
</evidence>
<comment type="similarity">
    <text evidence="1">Belongs to the UDP-glycosyltransferase family.</text>
</comment>
<protein>
    <submittedName>
        <fullName evidence="6">UDP-glucuronosyltransferase 2C1-like</fullName>
    </submittedName>
</protein>
<dbReference type="PANTHER" id="PTHR48043">
    <property type="entry name" value="EG:EG0003.4 PROTEIN-RELATED"/>
    <property type="match status" value="1"/>
</dbReference>